<gene>
    <name evidence="4" type="ORF">TSPI_01789</name>
</gene>
<feature type="domain" description="PITH" evidence="3">
    <location>
        <begin position="402"/>
        <end position="579"/>
    </location>
</feature>
<sequence>MGNFCCSRLKGRRSSSKYFRRNSDRSKYDNGSGVVISSSAWIRDDTAPSSLQHISEREHDDIDQDPSTHPTKGPLFMERSRSEMKLRENRRSCYLIGSQCSAGGQQHAGSPVALRKYNSCSTIFLDDSTITQPHLKNTIKCISLAIYYHIINRRNRGEERTMEIFDEKFHPITTEAPPLEYLMRDPEHRHIYRFIRTLFAAAQLTAECAIITLVYMERLLTYAELDLCPVNWRRIVLGAIMLASKVWDDQAVWNVDYCQILRSCTVEDMNELERQFLECLEFNINVPSSVYAKYYFDLRTLAIANDLQLPLLPLYKERGKKLEALSRLCEDKILEVQKKVCRSWSSADRIFHGNLFFNSRVVFGTGALLVSTHMHLARFYYKVGSSPSLQSICIFVVSVSSPVEFLAVGEFFLEQCLAVDVREVVRRVALGSLVVLMWTMRKWPWSERLNKKNYVESDVDEELLFKIPFTGNVKLKSIVVIGGDGGQRPNRIRLYKNRPSMDFDDVNLTPDQEFDLSEDPDGSVEYPLRVAKFSGVEHLIIHFPSNVGAKTTVVYYIGLRGEFSEKQRPQVVCTNYEVRSLLHMSRKGSLFDETDHYVM</sequence>
<dbReference type="CDD" id="cd20540">
    <property type="entry name" value="CYCLIN_CCNY_like"/>
    <property type="match status" value="1"/>
</dbReference>
<dbReference type="Gene3D" id="2.60.120.470">
    <property type="entry name" value="PITH domain"/>
    <property type="match status" value="1"/>
</dbReference>
<evidence type="ECO:0000256" key="2">
    <source>
        <dbReference type="SAM" id="MobiDB-lite"/>
    </source>
</evidence>
<dbReference type="InterPro" id="IPR013763">
    <property type="entry name" value="Cyclin-like_dom"/>
</dbReference>
<comment type="caution">
    <text evidence="4">The sequence shown here is derived from an EMBL/GenBank/DDBJ whole genome shotgun (WGS) entry which is preliminary data.</text>
</comment>
<dbReference type="SUPFAM" id="SSF47954">
    <property type="entry name" value="Cyclin-like"/>
    <property type="match status" value="1"/>
</dbReference>
<proteinExistence type="inferred from homology"/>
<dbReference type="InterPro" id="IPR006671">
    <property type="entry name" value="Cyclin_N"/>
</dbReference>
<dbReference type="EMBL" id="JBEUSY010000451">
    <property type="protein sequence ID" value="KAL1232474.1"/>
    <property type="molecule type" value="Genomic_DNA"/>
</dbReference>
<name>A0ABR3K8H8_TRISP</name>
<dbReference type="InterPro" id="IPR010400">
    <property type="entry name" value="PITH_dom"/>
</dbReference>
<keyword evidence="1" id="KW-0195">Cyclin</keyword>
<protein>
    <submittedName>
        <fullName evidence="4">Cyclin-Y</fullName>
    </submittedName>
</protein>
<dbReference type="Gene3D" id="1.10.472.10">
    <property type="entry name" value="Cyclin-like"/>
    <property type="match status" value="1"/>
</dbReference>
<keyword evidence="5" id="KW-1185">Reference proteome</keyword>
<evidence type="ECO:0000313" key="4">
    <source>
        <dbReference type="EMBL" id="KAL1232474.1"/>
    </source>
</evidence>
<comment type="similarity">
    <text evidence="1">Belongs to the cyclin family.</text>
</comment>
<feature type="region of interest" description="Disordered" evidence="2">
    <location>
        <begin position="56"/>
        <end position="75"/>
    </location>
</feature>
<dbReference type="InterPro" id="IPR036915">
    <property type="entry name" value="Cyclin-like_sf"/>
</dbReference>
<dbReference type="SMART" id="SM00385">
    <property type="entry name" value="CYCLIN"/>
    <property type="match status" value="1"/>
</dbReference>
<reference evidence="4 5" key="1">
    <citation type="submission" date="2024-07" db="EMBL/GenBank/DDBJ databases">
        <title>Enhanced genomic and transcriptomic resources for Trichinella pseudospiralis and T. spiralis underpin the discovery of pronounced molecular differences between stages and species.</title>
        <authorList>
            <person name="Pasi K.K."/>
            <person name="La Rosa G."/>
            <person name="Gomez-Morales M.A."/>
            <person name="Tosini F."/>
            <person name="Sumanam S."/>
            <person name="Young N.D."/>
            <person name="Chang B.C."/>
            <person name="Robin G.B."/>
        </authorList>
    </citation>
    <scope>NUCLEOTIDE SEQUENCE [LARGE SCALE GENOMIC DNA]</scope>
    <source>
        <strain evidence="4">ISS534</strain>
    </source>
</reference>
<dbReference type="InterPro" id="IPR008979">
    <property type="entry name" value="Galactose-bd-like_sf"/>
</dbReference>
<dbReference type="PROSITE" id="PS51532">
    <property type="entry name" value="PITH"/>
    <property type="match status" value="1"/>
</dbReference>
<evidence type="ECO:0000259" key="3">
    <source>
        <dbReference type="PROSITE" id="PS51532"/>
    </source>
</evidence>
<accession>A0ABR3K8H8</accession>
<dbReference type="Proteomes" id="UP001558632">
    <property type="component" value="Unassembled WGS sequence"/>
</dbReference>
<evidence type="ECO:0000313" key="5">
    <source>
        <dbReference type="Proteomes" id="UP001558632"/>
    </source>
</evidence>
<dbReference type="Pfam" id="PF00134">
    <property type="entry name" value="Cyclin_N"/>
    <property type="match status" value="1"/>
</dbReference>
<dbReference type="SUPFAM" id="SSF49785">
    <property type="entry name" value="Galactose-binding domain-like"/>
    <property type="match status" value="1"/>
</dbReference>
<dbReference type="InterPro" id="IPR037047">
    <property type="entry name" value="PITH_dom_sf"/>
</dbReference>
<dbReference type="PANTHER" id="PTHR14248">
    <property type="entry name" value="CYCLIN Y, ISOFORM A"/>
    <property type="match status" value="1"/>
</dbReference>
<evidence type="ECO:0000256" key="1">
    <source>
        <dbReference type="RuleBase" id="RU000383"/>
    </source>
</evidence>
<dbReference type="Pfam" id="PF06201">
    <property type="entry name" value="PITH"/>
    <property type="match status" value="1"/>
</dbReference>
<organism evidence="4 5">
    <name type="scientific">Trichinella spiralis</name>
    <name type="common">Trichina worm</name>
    <dbReference type="NCBI Taxonomy" id="6334"/>
    <lineage>
        <taxon>Eukaryota</taxon>
        <taxon>Metazoa</taxon>
        <taxon>Ecdysozoa</taxon>
        <taxon>Nematoda</taxon>
        <taxon>Enoplea</taxon>
        <taxon>Dorylaimia</taxon>
        <taxon>Trichinellida</taxon>
        <taxon>Trichinellidae</taxon>
        <taxon>Trichinella</taxon>
    </lineage>
</organism>